<protein>
    <submittedName>
        <fullName evidence="2">Methyltransferase domain-containing protein</fullName>
    </submittedName>
</protein>
<dbReference type="Proteomes" id="UP000316008">
    <property type="component" value="Unassembled WGS sequence"/>
</dbReference>
<dbReference type="Pfam" id="PF13847">
    <property type="entry name" value="Methyltransf_31"/>
    <property type="match status" value="1"/>
</dbReference>
<dbReference type="GO" id="GO:0008168">
    <property type="term" value="F:methyltransferase activity"/>
    <property type="evidence" value="ECO:0007669"/>
    <property type="project" value="UniProtKB-KW"/>
</dbReference>
<keyword evidence="3" id="KW-1185">Reference proteome</keyword>
<dbReference type="Gene3D" id="3.40.50.150">
    <property type="entry name" value="Vaccinia Virus protein VP39"/>
    <property type="match status" value="1"/>
</dbReference>
<dbReference type="InterPro" id="IPR025714">
    <property type="entry name" value="Methyltranfer_dom"/>
</dbReference>
<evidence type="ECO:0000313" key="3">
    <source>
        <dbReference type="Proteomes" id="UP000316008"/>
    </source>
</evidence>
<keyword evidence="2" id="KW-0489">Methyltransferase</keyword>
<evidence type="ECO:0000313" key="2">
    <source>
        <dbReference type="EMBL" id="TSJ45743.1"/>
    </source>
</evidence>
<dbReference type="EMBL" id="VLPL01000003">
    <property type="protein sequence ID" value="TSJ45743.1"/>
    <property type="molecule type" value="Genomic_DNA"/>
</dbReference>
<dbReference type="Gene3D" id="2.20.25.110">
    <property type="entry name" value="S-adenosyl-L-methionine-dependent methyltransferases"/>
    <property type="match status" value="1"/>
</dbReference>
<evidence type="ECO:0000259" key="1">
    <source>
        <dbReference type="Pfam" id="PF13847"/>
    </source>
</evidence>
<dbReference type="CDD" id="cd02440">
    <property type="entry name" value="AdoMet_MTases"/>
    <property type="match status" value="1"/>
</dbReference>
<dbReference type="PANTHER" id="PTHR43861">
    <property type="entry name" value="TRANS-ACONITATE 2-METHYLTRANSFERASE-RELATED"/>
    <property type="match status" value="1"/>
</dbReference>
<dbReference type="AlphaFoldDB" id="A0A556N0Y6"/>
<dbReference type="SUPFAM" id="SSF53335">
    <property type="entry name" value="S-adenosyl-L-methionine-dependent methyltransferases"/>
    <property type="match status" value="1"/>
</dbReference>
<accession>A0A556N0Y6</accession>
<organism evidence="2 3">
    <name type="scientific">Fluviicola chungangensis</name>
    <dbReference type="NCBI Taxonomy" id="2597671"/>
    <lineage>
        <taxon>Bacteria</taxon>
        <taxon>Pseudomonadati</taxon>
        <taxon>Bacteroidota</taxon>
        <taxon>Flavobacteriia</taxon>
        <taxon>Flavobacteriales</taxon>
        <taxon>Crocinitomicaceae</taxon>
        <taxon>Fluviicola</taxon>
    </lineage>
</organism>
<dbReference type="GO" id="GO:0032259">
    <property type="term" value="P:methylation"/>
    <property type="evidence" value="ECO:0007669"/>
    <property type="project" value="UniProtKB-KW"/>
</dbReference>
<keyword evidence="2" id="KW-0808">Transferase</keyword>
<dbReference type="OrthoDB" id="9811589at2"/>
<proteinExistence type="predicted"/>
<dbReference type="InterPro" id="IPR029063">
    <property type="entry name" value="SAM-dependent_MTases_sf"/>
</dbReference>
<name>A0A556N0Y6_9FLAO</name>
<sequence>MQFRSSFCTFATMMHLDRQKEWFSTWFDSPFYHVLYDERNEKEANEFLNNLVALLNPEPGSSALDLACGAGRHSRALASHGLTVSGCDLSPNSIEEAKKNSDPDLKFFVHDMREKLDENYQYVFNLFTSFGYFEDVCENAKVLKSVYDALIDPGILVIDFMNAHKVVRDLRKRQEIKKCDILFHIKKEVVNGRIVKTIAFEHDGKSYFFQEKVQALELRDFEKLLSDAHFEIIQLAGNYRLEAFDLEQSDRLILICKKK</sequence>
<comment type="caution">
    <text evidence="2">The sequence shown here is derived from an EMBL/GenBank/DDBJ whole genome shotgun (WGS) entry which is preliminary data.</text>
</comment>
<feature type="domain" description="Methyltransferase" evidence="1">
    <location>
        <begin position="59"/>
        <end position="180"/>
    </location>
</feature>
<reference evidence="2 3" key="1">
    <citation type="submission" date="2019-07" db="EMBL/GenBank/DDBJ databases">
        <authorList>
            <person name="Huq M.A."/>
        </authorList>
    </citation>
    <scope>NUCLEOTIDE SEQUENCE [LARGE SCALE GENOMIC DNA]</scope>
    <source>
        <strain evidence="2 3">MAH-3</strain>
    </source>
</reference>
<gene>
    <name evidence="2" type="ORF">FO442_08315</name>
</gene>